<dbReference type="InterPro" id="IPR050550">
    <property type="entry name" value="SEC23_SEC24_subfamily"/>
</dbReference>
<dbReference type="Proteomes" id="UP001189429">
    <property type="component" value="Unassembled WGS sequence"/>
</dbReference>
<reference evidence="9" key="1">
    <citation type="submission" date="2023-10" db="EMBL/GenBank/DDBJ databases">
        <authorList>
            <person name="Chen Y."/>
            <person name="Shah S."/>
            <person name="Dougan E. K."/>
            <person name="Thang M."/>
            <person name="Chan C."/>
        </authorList>
    </citation>
    <scope>NUCLEOTIDE SEQUENCE [LARGE SCALE GENOMIC DNA]</scope>
</reference>
<evidence type="ECO:0008006" key="11">
    <source>
        <dbReference type="Google" id="ProtNLM"/>
    </source>
</evidence>
<keyword evidence="10" id="KW-1185">Reference proteome</keyword>
<dbReference type="InterPro" id="IPR006896">
    <property type="entry name" value="Sec23/24_trunk_dom"/>
</dbReference>
<evidence type="ECO:0000259" key="8">
    <source>
        <dbReference type="Pfam" id="PF08033"/>
    </source>
</evidence>
<sequence length="722" mass="80113">GGHRASGGAHGAVHLLGGYRAVQELQDGPRRAAGGQGPQVDLQPVRRLAGDARRVFRQPGRDWQEDGSLPEARALQRRHRVHRPWRVHGEAAPAAGVRVRHRRVVHRRGHRHARLRGGQHQGGHPVGQYARRQQGADGHHHFRHHPTLHFYNLSSSLSQPQMLVVADLEDVFVPLPDDVLVPIQEQRVVDTGSARRPAADVPGHEGERVVHGLRGAGGVRRHEAHRREAPGLRRLHPQRGAAAAQVHARQPEAAGDREGPVELLRPVSDGYKDLSTELTRAQVSVELFLAPQAYVDLASIAPLAKFTGGDVRYYPGFQLATSGVKLRKELYHVLTRYMGWEAVMRIRVSRGWKITKFYGHLFIRGQDLLVVPNCHADQTFAVSIDVDAEQTPEPVCCLQSALLYTNSNGERRIRVNTWAALTTPTYTDIYGSIDVQAMITMLSHQALEHSLAVNLAEGRNKLQMLCQQVIQAGSVCPTSEALQFLPLYIMGMLKSEAFKPTNDISFDRRVYIWMRLETLCVSQLAAYYYPRMMALHNAPDSCATLDENGHCTLPEMMNLTSESMTQDGVFLLEDGDMMMMWIGANVDAAFLQGLFGIGSFGELNSDAACAIEEHLEQRSDALSSRIRNILREVRIERPLPWMQLHVIKQGEPKERRFFDSLIEDRTSGVQSTYTEFLQRLGYRAPSAAPPAQPGGALGAPGAMAPPMGMAAPGAMAPPMMRR</sequence>
<protein>
    <recommendedName>
        <fullName evidence="11">Protein transport protein SEC23</fullName>
    </recommendedName>
</protein>
<evidence type="ECO:0000259" key="6">
    <source>
        <dbReference type="Pfam" id="PF04811"/>
    </source>
</evidence>
<evidence type="ECO:0000256" key="1">
    <source>
        <dbReference type="ARBA" id="ARBA00004586"/>
    </source>
</evidence>
<name>A0ABN9WP53_9DINO</name>
<dbReference type="PANTHER" id="PTHR13803">
    <property type="entry name" value="SEC24-RELATED PROTEIN"/>
    <property type="match status" value="1"/>
</dbReference>
<organism evidence="9 10">
    <name type="scientific">Prorocentrum cordatum</name>
    <dbReference type="NCBI Taxonomy" id="2364126"/>
    <lineage>
        <taxon>Eukaryota</taxon>
        <taxon>Sar</taxon>
        <taxon>Alveolata</taxon>
        <taxon>Dinophyceae</taxon>
        <taxon>Prorocentrales</taxon>
        <taxon>Prorocentraceae</taxon>
        <taxon>Prorocentrum</taxon>
    </lineage>
</organism>
<dbReference type="SUPFAM" id="SSF53300">
    <property type="entry name" value="vWA-like"/>
    <property type="match status" value="1"/>
</dbReference>
<dbReference type="SUPFAM" id="SSF81811">
    <property type="entry name" value="Helical domain of Sec23/24"/>
    <property type="match status" value="1"/>
</dbReference>
<dbReference type="InterPro" id="IPR029006">
    <property type="entry name" value="ADF-H/Gelsolin-like_dom_sf"/>
</dbReference>
<feature type="domain" description="Sec23/Sec24 trunk" evidence="6">
    <location>
        <begin position="263"/>
        <end position="332"/>
    </location>
</feature>
<dbReference type="SUPFAM" id="SSF82754">
    <property type="entry name" value="C-terminal, gelsolin-like domain of Sec23/24"/>
    <property type="match status" value="1"/>
</dbReference>
<accession>A0ABN9WP53</accession>
<feature type="domain" description="Sec23/Sec24 helical" evidence="7">
    <location>
        <begin position="434"/>
        <end position="524"/>
    </location>
</feature>
<dbReference type="Pfam" id="PF04811">
    <property type="entry name" value="Sec23_trunk"/>
    <property type="match status" value="2"/>
</dbReference>
<feature type="domain" description="Gelsolin-like" evidence="5">
    <location>
        <begin position="553"/>
        <end position="604"/>
    </location>
</feature>
<dbReference type="InterPro" id="IPR007123">
    <property type="entry name" value="Gelsolin-like_dom"/>
</dbReference>
<keyword evidence="4" id="KW-0472">Membrane</keyword>
<dbReference type="Gene3D" id="3.40.20.10">
    <property type="entry name" value="Severin"/>
    <property type="match status" value="1"/>
</dbReference>
<evidence type="ECO:0000259" key="7">
    <source>
        <dbReference type="Pfam" id="PF04815"/>
    </source>
</evidence>
<dbReference type="InterPro" id="IPR012990">
    <property type="entry name" value="Beta-sandwich_Sec23_24"/>
</dbReference>
<dbReference type="Pfam" id="PF08033">
    <property type="entry name" value="Sec23_BS"/>
    <property type="match status" value="1"/>
</dbReference>
<evidence type="ECO:0000256" key="2">
    <source>
        <dbReference type="ARBA" id="ARBA00022824"/>
    </source>
</evidence>
<dbReference type="InterPro" id="IPR006900">
    <property type="entry name" value="Sec23/24_helical_dom"/>
</dbReference>
<keyword evidence="3" id="KW-0813">Transport</keyword>
<dbReference type="InterPro" id="IPR036465">
    <property type="entry name" value="vWFA_dom_sf"/>
</dbReference>
<comment type="caution">
    <text evidence="9">The sequence shown here is derived from an EMBL/GenBank/DDBJ whole genome shotgun (WGS) entry which is preliminary data.</text>
</comment>
<dbReference type="InterPro" id="IPR036175">
    <property type="entry name" value="Sec23/24_helical_dom_sf"/>
</dbReference>
<evidence type="ECO:0000313" key="9">
    <source>
        <dbReference type="EMBL" id="CAK0888399.1"/>
    </source>
</evidence>
<evidence type="ECO:0000256" key="3">
    <source>
        <dbReference type="ARBA" id="ARBA00022892"/>
    </source>
</evidence>
<comment type="subcellular location">
    <subcellularLocation>
        <location evidence="1">Endoplasmic reticulum membrane</location>
    </subcellularLocation>
</comment>
<keyword evidence="2" id="KW-0256">Endoplasmic reticulum</keyword>
<dbReference type="Pfam" id="PF04815">
    <property type="entry name" value="Sec23_helical"/>
    <property type="match status" value="1"/>
</dbReference>
<gene>
    <name evidence="9" type="ORF">PCOR1329_LOCUS69199</name>
</gene>
<proteinExistence type="predicted"/>
<dbReference type="Gene3D" id="3.40.50.410">
    <property type="entry name" value="von Willebrand factor, type A domain"/>
    <property type="match status" value="2"/>
</dbReference>
<dbReference type="Pfam" id="PF00626">
    <property type="entry name" value="Gelsolin"/>
    <property type="match status" value="1"/>
</dbReference>
<feature type="domain" description="Sec23/Sec24 trunk" evidence="6">
    <location>
        <begin position="147"/>
        <end position="187"/>
    </location>
</feature>
<dbReference type="SUPFAM" id="SSF81995">
    <property type="entry name" value="beta-sandwich domain of Sec23/24"/>
    <property type="match status" value="1"/>
</dbReference>
<evidence type="ECO:0000256" key="4">
    <source>
        <dbReference type="ARBA" id="ARBA00023136"/>
    </source>
</evidence>
<dbReference type="EMBL" id="CAUYUJ010019067">
    <property type="protein sequence ID" value="CAK0888399.1"/>
    <property type="molecule type" value="Genomic_DNA"/>
</dbReference>
<feature type="domain" description="Sec23/Sec24 beta-sandwich" evidence="8">
    <location>
        <begin position="339"/>
        <end position="420"/>
    </location>
</feature>
<evidence type="ECO:0000259" key="5">
    <source>
        <dbReference type="Pfam" id="PF00626"/>
    </source>
</evidence>
<dbReference type="PANTHER" id="PTHR13803:SF39">
    <property type="entry name" value="SECRETORY 24AB, ISOFORM A"/>
    <property type="match status" value="1"/>
</dbReference>
<feature type="non-terminal residue" evidence="9">
    <location>
        <position position="1"/>
    </location>
</feature>
<dbReference type="InterPro" id="IPR036180">
    <property type="entry name" value="Gelsolin-like_dom_sf"/>
</dbReference>
<keyword evidence="3" id="KW-0931">ER-Golgi transport</keyword>
<dbReference type="Gene3D" id="1.20.120.730">
    <property type="entry name" value="Sec23/Sec24 helical domain"/>
    <property type="match status" value="1"/>
</dbReference>
<evidence type="ECO:0000313" key="10">
    <source>
        <dbReference type="Proteomes" id="UP001189429"/>
    </source>
</evidence>